<sequence>MAKKRKQLGEILVDWGVVDASAVTEALKYGQDHGKRLGEALIELEQCSEDDVVKALATQFGLEYIDLDHHPVDHSALGLIPSKLIEDYLVLPLSEQDGRLKVIVTDPLDLETLDLLRFRLNREIVPTLAPASKVRQYIEKFVNPEGDVLSQTMASIDQEAPDSEKGDQDGKVAAGEDDDAPIIKLVNLIITEAVHGRASDIHIEPM</sequence>
<comment type="caution">
    <text evidence="2">The sequence shown here is derived from an EMBL/GenBank/DDBJ whole genome shotgun (WGS) entry which is preliminary data.</text>
</comment>
<dbReference type="Gene3D" id="3.30.450.90">
    <property type="match status" value="1"/>
</dbReference>
<reference evidence="2" key="1">
    <citation type="journal article" date="2014" name="Front. Microbiol.">
        <title>High frequency of phylogenetically diverse reductive dehalogenase-homologous genes in deep subseafloor sedimentary metagenomes.</title>
        <authorList>
            <person name="Kawai M."/>
            <person name="Futagami T."/>
            <person name="Toyoda A."/>
            <person name="Takaki Y."/>
            <person name="Nishi S."/>
            <person name="Hori S."/>
            <person name="Arai W."/>
            <person name="Tsubouchi T."/>
            <person name="Morono Y."/>
            <person name="Uchiyama I."/>
            <person name="Ito T."/>
            <person name="Fujiyama A."/>
            <person name="Inagaki F."/>
            <person name="Takami H."/>
        </authorList>
    </citation>
    <scope>NUCLEOTIDE SEQUENCE</scope>
    <source>
        <strain evidence="2">Expedition CK06-06</strain>
    </source>
</reference>
<feature type="non-terminal residue" evidence="2">
    <location>
        <position position="206"/>
    </location>
</feature>
<proteinExistence type="predicted"/>
<dbReference type="InterPro" id="IPR007831">
    <property type="entry name" value="T2SS_GspE_N"/>
</dbReference>
<dbReference type="EMBL" id="BARS01050399">
    <property type="protein sequence ID" value="GAG48117.1"/>
    <property type="molecule type" value="Genomic_DNA"/>
</dbReference>
<dbReference type="InterPro" id="IPR037257">
    <property type="entry name" value="T2SS_E_N_sf"/>
</dbReference>
<dbReference type="Gene3D" id="3.30.300.160">
    <property type="entry name" value="Type II secretion system, protein E, N-terminal domain"/>
    <property type="match status" value="1"/>
</dbReference>
<organism evidence="2">
    <name type="scientific">marine sediment metagenome</name>
    <dbReference type="NCBI Taxonomy" id="412755"/>
    <lineage>
        <taxon>unclassified sequences</taxon>
        <taxon>metagenomes</taxon>
        <taxon>ecological metagenomes</taxon>
    </lineage>
</organism>
<dbReference type="GO" id="GO:0005886">
    <property type="term" value="C:plasma membrane"/>
    <property type="evidence" value="ECO:0007669"/>
    <property type="project" value="TreeGrafter"/>
</dbReference>
<dbReference type="AlphaFoldDB" id="X0YMD8"/>
<protein>
    <recommendedName>
        <fullName evidence="1">Type II secretion system protein GspE N-terminal domain-containing protein</fullName>
    </recommendedName>
</protein>
<name>X0YMD8_9ZZZZ</name>
<gene>
    <name evidence="2" type="ORF">S01H1_75249</name>
</gene>
<dbReference type="SUPFAM" id="SSF160246">
    <property type="entry name" value="EspE N-terminal domain-like"/>
    <property type="match status" value="1"/>
</dbReference>
<accession>X0YMD8</accession>
<dbReference type="PANTHER" id="PTHR30258:SF1">
    <property type="entry name" value="PROTEIN TRANSPORT PROTEIN HOFB HOMOLOG"/>
    <property type="match status" value="1"/>
</dbReference>
<dbReference type="FunFam" id="3.30.300.160:FF:000002">
    <property type="entry name" value="Type II secretion system protein E"/>
    <property type="match status" value="1"/>
</dbReference>
<dbReference type="GO" id="GO:0016887">
    <property type="term" value="F:ATP hydrolysis activity"/>
    <property type="evidence" value="ECO:0007669"/>
    <property type="project" value="TreeGrafter"/>
</dbReference>
<evidence type="ECO:0000313" key="2">
    <source>
        <dbReference type="EMBL" id="GAG48117.1"/>
    </source>
</evidence>
<evidence type="ECO:0000259" key="1">
    <source>
        <dbReference type="Pfam" id="PF05157"/>
    </source>
</evidence>
<dbReference type="PANTHER" id="PTHR30258">
    <property type="entry name" value="TYPE II SECRETION SYSTEM PROTEIN GSPE-RELATED"/>
    <property type="match status" value="1"/>
</dbReference>
<dbReference type="Pfam" id="PF05157">
    <property type="entry name" value="MshEN"/>
    <property type="match status" value="1"/>
</dbReference>
<feature type="domain" description="Type II secretion system protein GspE N-terminal" evidence="1">
    <location>
        <begin position="60"/>
        <end position="144"/>
    </location>
</feature>